<reference evidence="15 16" key="1">
    <citation type="submission" date="2024-01" db="EMBL/GenBank/DDBJ databases">
        <title>Genome assemblies of Stephania.</title>
        <authorList>
            <person name="Yang L."/>
        </authorList>
    </citation>
    <scope>NUCLEOTIDE SEQUENCE [LARGE SCALE GENOMIC DNA]</scope>
    <source>
        <strain evidence="15">YNDBR</strain>
        <tissue evidence="15">Leaf</tissue>
    </source>
</reference>
<evidence type="ECO:0000256" key="3">
    <source>
        <dbReference type="ARBA" id="ARBA00022679"/>
    </source>
</evidence>
<dbReference type="SUPFAM" id="SSF56112">
    <property type="entry name" value="Protein kinase-like (PK-like)"/>
    <property type="match status" value="1"/>
</dbReference>
<evidence type="ECO:0000256" key="9">
    <source>
        <dbReference type="ARBA" id="ARBA00024884"/>
    </source>
</evidence>
<evidence type="ECO:0000256" key="11">
    <source>
        <dbReference type="ARBA" id="ARBA00049153"/>
    </source>
</evidence>
<dbReference type="PROSITE" id="PS00108">
    <property type="entry name" value="PROTEIN_KINASE_ST"/>
    <property type="match status" value="1"/>
</dbReference>
<keyword evidence="5 12" id="KW-0547">Nucleotide-binding</keyword>
<dbReference type="PROSITE" id="PS50011">
    <property type="entry name" value="PROTEIN_KINASE_DOM"/>
    <property type="match status" value="1"/>
</dbReference>
<keyword evidence="7" id="KW-0378">Hydrolase</keyword>
<evidence type="ECO:0000256" key="5">
    <source>
        <dbReference type="ARBA" id="ARBA00022741"/>
    </source>
</evidence>
<evidence type="ECO:0000256" key="12">
    <source>
        <dbReference type="PROSITE-ProRule" id="PRU10141"/>
    </source>
</evidence>
<dbReference type="GO" id="GO:0005634">
    <property type="term" value="C:nucleus"/>
    <property type="evidence" value="ECO:0007669"/>
    <property type="project" value="TreeGrafter"/>
</dbReference>
<evidence type="ECO:0000256" key="10">
    <source>
        <dbReference type="ARBA" id="ARBA00047718"/>
    </source>
</evidence>
<dbReference type="NCBIfam" id="TIGR00730">
    <property type="entry name" value="Rossman fold protein, TIGR00730 family"/>
    <property type="match status" value="1"/>
</dbReference>
<dbReference type="InterPro" id="IPR000719">
    <property type="entry name" value="Prot_kinase_dom"/>
</dbReference>
<evidence type="ECO:0000256" key="4">
    <source>
        <dbReference type="ARBA" id="ARBA00022712"/>
    </source>
</evidence>
<dbReference type="SUPFAM" id="SSF102405">
    <property type="entry name" value="MCP/YpsA-like"/>
    <property type="match status" value="1"/>
</dbReference>
<dbReference type="PANTHER" id="PTHR31223">
    <property type="entry name" value="LOG FAMILY PROTEIN YJL055W"/>
    <property type="match status" value="1"/>
</dbReference>
<evidence type="ECO:0000256" key="8">
    <source>
        <dbReference type="ARBA" id="ARBA00022840"/>
    </source>
</evidence>
<evidence type="ECO:0000256" key="7">
    <source>
        <dbReference type="ARBA" id="ARBA00022801"/>
    </source>
</evidence>
<evidence type="ECO:0000256" key="13">
    <source>
        <dbReference type="SAM" id="MobiDB-lite"/>
    </source>
</evidence>
<dbReference type="Proteomes" id="UP001420932">
    <property type="component" value="Unassembled WGS sequence"/>
</dbReference>
<dbReference type="FunFam" id="1.10.510.10:FF:001417">
    <property type="entry name" value="Casein kinase I isoform alpha"/>
    <property type="match status" value="1"/>
</dbReference>
<dbReference type="InterPro" id="IPR031100">
    <property type="entry name" value="LOG_fam"/>
</dbReference>
<keyword evidence="6" id="KW-0418">Kinase</keyword>
<dbReference type="GO" id="GO:0005829">
    <property type="term" value="C:cytosol"/>
    <property type="evidence" value="ECO:0007669"/>
    <property type="project" value="TreeGrafter"/>
</dbReference>
<dbReference type="Gene3D" id="3.40.50.450">
    <property type="match status" value="1"/>
</dbReference>
<dbReference type="PANTHER" id="PTHR31223:SF11">
    <property type="entry name" value="CYTOKININ RIBOSIDE 5'-MONOPHOSPHATE PHOSPHORIBOHYDROLASE LOG8-RELATED"/>
    <property type="match status" value="1"/>
</dbReference>
<evidence type="ECO:0000313" key="15">
    <source>
        <dbReference type="EMBL" id="KAK9099388.1"/>
    </source>
</evidence>
<evidence type="ECO:0000313" key="16">
    <source>
        <dbReference type="Proteomes" id="UP001420932"/>
    </source>
</evidence>
<comment type="function">
    <text evidence="9">Cytokinin-activating enzyme working in the direct activation pathway. Phosphoribohydrolase that converts inactive cytokinin nucleotides to the biologically active free-base forms.</text>
</comment>
<keyword evidence="4" id="KW-0203">Cytokinin biosynthesis</keyword>
<name>A0AAP0HS62_9MAGN</name>
<dbReference type="Gene3D" id="1.10.510.10">
    <property type="entry name" value="Transferase(Phosphotransferase) domain 1"/>
    <property type="match status" value="1"/>
</dbReference>
<organism evidence="15 16">
    <name type="scientific">Stephania yunnanensis</name>
    <dbReference type="NCBI Taxonomy" id="152371"/>
    <lineage>
        <taxon>Eukaryota</taxon>
        <taxon>Viridiplantae</taxon>
        <taxon>Streptophyta</taxon>
        <taxon>Embryophyta</taxon>
        <taxon>Tracheophyta</taxon>
        <taxon>Spermatophyta</taxon>
        <taxon>Magnoliopsida</taxon>
        <taxon>Ranunculales</taxon>
        <taxon>Menispermaceae</taxon>
        <taxon>Menispermoideae</taxon>
        <taxon>Cissampelideae</taxon>
        <taxon>Stephania</taxon>
    </lineage>
</organism>
<evidence type="ECO:0000256" key="1">
    <source>
        <dbReference type="ARBA" id="ARBA00006763"/>
    </source>
</evidence>
<dbReference type="Pfam" id="PF03641">
    <property type="entry name" value="Lysine_decarbox"/>
    <property type="match status" value="1"/>
</dbReference>
<dbReference type="GO" id="GO:0004672">
    <property type="term" value="F:protein kinase activity"/>
    <property type="evidence" value="ECO:0007669"/>
    <property type="project" value="InterPro"/>
</dbReference>
<feature type="compositionally biased region" description="Polar residues" evidence="13">
    <location>
        <begin position="356"/>
        <end position="373"/>
    </location>
</feature>
<feature type="compositionally biased region" description="Low complexity" evidence="13">
    <location>
        <begin position="387"/>
        <end position="402"/>
    </location>
</feature>
<dbReference type="EMBL" id="JBBNAF010000011">
    <property type="protein sequence ID" value="KAK9099388.1"/>
    <property type="molecule type" value="Genomic_DNA"/>
</dbReference>
<dbReference type="EC" id="3.2.2.n1" evidence="2"/>
<dbReference type="GO" id="GO:0016799">
    <property type="term" value="F:hydrolase activity, hydrolyzing N-glycosyl compounds"/>
    <property type="evidence" value="ECO:0007669"/>
    <property type="project" value="TreeGrafter"/>
</dbReference>
<evidence type="ECO:0000256" key="6">
    <source>
        <dbReference type="ARBA" id="ARBA00022777"/>
    </source>
</evidence>
<comment type="catalytic activity">
    <reaction evidence="10">
        <text>N(6)-(dimethylallyl)adenosine 5'-phosphate + H2O = N(6)-dimethylallyladenine + D-ribose 5-phosphate</text>
        <dbReference type="Rhea" id="RHEA:48560"/>
        <dbReference type="ChEBI" id="CHEBI:15377"/>
        <dbReference type="ChEBI" id="CHEBI:17660"/>
        <dbReference type="ChEBI" id="CHEBI:57526"/>
        <dbReference type="ChEBI" id="CHEBI:78346"/>
        <dbReference type="EC" id="3.2.2.n1"/>
    </reaction>
</comment>
<dbReference type="InterPro" id="IPR011009">
    <property type="entry name" value="Kinase-like_dom_sf"/>
</dbReference>
<dbReference type="GO" id="GO:0005524">
    <property type="term" value="F:ATP binding"/>
    <property type="evidence" value="ECO:0007669"/>
    <property type="project" value="UniProtKB-UniRule"/>
</dbReference>
<comment type="caution">
    <text evidence="15">The sequence shown here is derived from an EMBL/GenBank/DDBJ whole genome shotgun (WGS) entry which is preliminary data.</text>
</comment>
<dbReference type="AlphaFoldDB" id="A0AAP0HS62"/>
<dbReference type="FunFam" id="3.40.50.450:FF:000013">
    <property type="entry name" value="Cytokinin riboside 5'-monophosphate phosphoribohydrolase LOG8"/>
    <property type="match status" value="1"/>
</dbReference>
<comment type="similarity">
    <text evidence="1">Belongs to the LOG family.</text>
</comment>
<dbReference type="Pfam" id="PF00069">
    <property type="entry name" value="Pkinase"/>
    <property type="match status" value="1"/>
</dbReference>
<feature type="binding site" evidence="12">
    <location>
        <position position="38"/>
    </location>
    <ligand>
        <name>ATP</name>
        <dbReference type="ChEBI" id="CHEBI:30616"/>
    </ligand>
</feature>
<comment type="catalytic activity">
    <reaction evidence="11">
        <text>9-ribosyl-trans-zeatin 5'-phosphate + H2O = trans-zeatin + D-ribose 5-phosphate</text>
        <dbReference type="Rhea" id="RHEA:48564"/>
        <dbReference type="ChEBI" id="CHEBI:15377"/>
        <dbReference type="ChEBI" id="CHEBI:16522"/>
        <dbReference type="ChEBI" id="CHEBI:78346"/>
        <dbReference type="ChEBI" id="CHEBI:87947"/>
        <dbReference type="EC" id="3.2.2.n1"/>
    </reaction>
</comment>
<dbReference type="SMART" id="SM00220">
    <property type="entry name" value="S_TKc"/>
    <property type="match status" value="1"/>
</dbReference>
<dbReference type="InterPro" id="IPR008271">
    <property type="entry name" value="Ser/Thr_kinase_AS"/>
</dbReference>
<evidence type="ECO:0000259" key="14">
    <source>
        <dbReference type="PROSITE" id="PS50011"/>
    </source>
</evidence>
<dbReference type="InterPro" id="IPR005269">
    <property type="entry name" value="LOG"/>
</dbReference>
<dbReference type="PROSITE" id="PS00107">
    <property type="entry name" value="PROTEIN_KINASE_ATP"/>
    <property type="match status" value="1"/>
</dbReference>
<sequence length="679" mass="75515">MEPRVGNKFRLGRKIGSGSFGEIYLGTNIQTNEEVAIKLVSALFTCNFWEKFHLLLSLHGFAKNFDENVKTKHPQLLYESKLYRILQGGTGIPNVRWFGVEGDYNVLVMDLLGPSLEDLFNFCSRKLSLKTVLMLADQMINRVEFVHAKSFLHRDIKPDNFLMGLGRRANQSWENKNLTGTARYASMNTHLGIEQSRRDDLESLGYVLMYFLRGSLPWQGLKAGTKKQKYEKISEKKVSTSIEALCRGYPTEFASYFHYCRSLRFDDKPDYAYLKRIFRDLFIREGFQFDYVFDWTILKYQQSQIAAPPARGLGPSAGPSSGMVPAVANADRQSGSEDRRPGWSSMDPSRRRVSAQGINAGSLSKQKNPVSSDLTKEAMLSSSAIMGRPSGSSRRAAVSSSRDALVGESDSSRPRTAEASPGAFHKVSSGQRNLPLSSMEPKRSSSGRNIANMNYESTLKGIESLSFGNDQRIQFKRVCVFCGSSSGNRKVFSDAAIDLGNELVERKIDLVYGGGSVGLMGLVSRKVFDGGCHVLGVIPKALLPIEISGSTVGEVKTVMDMHERKAEMARKSDAFIALPGGYGTMEETLEMITWSQLGIHNKPVGLLNVEGYYNSLLALFDNGVKEGFIKPSARHIVVSAPTAKELLEKMEQYIPFNEHVAPHQSWQMEELAGDYQNPP</sequence>
<protein>
    <recommendedName>
        <fullName evidence="2">cytokinin riboside 5'-monophosphate phosphoribohydrolase</fullName>
        <ecNumber evidence="2">3.2.2.n1</ecNumber>
    </recommendedName>
</protein>
<evidence type="ECO:0000256" key="2">
    <source>
        <dbReference type="ARBA" id="ARBA00012205"/>
    </source>
</evidence>
<feature type="domain" description="Protein kinase" evidence="14">
    <location>
        <begin position="9"/>
        <end position="283"/>
    </location>
</feature>
<proteinExistence type="inferred from homology"/>
<feature type="region of interest" description="Disordered" evidence="13">
    <location>
        <begin position="308"/>
        <end position="449"/>
    </location>
</feature>
<dbReference type="GO" id="GO:0009691">
    <property type="term" value="P:cytokinin biosynthetic process"/>
    <property type="evidence" value="ECO:0007669"/>
    <property type="project" value="UniProtKB-KW"/>
</dbReference>
<keyword evidence="16" id="KW-1185">Reference proteome</keyword>
<dbReference type="InterPro" id="IPR017441">
    <property type="entry name" value="Protein_kinase_ATP_BS"/>
</dbReference>
<dbReference type="CDD" id="cd14125">
    <property type="entry name" value="STKc_CK1_delta_epsilon"/>
    <property type="match status" value="1"/>
</dbReference>
<keyword evidence="8 12" id="KW-0067">ATP-binding</keyword>
<keyword evidence="3" id="KW-0808">Transferase</keyword>
<gene>
    <name evidence="15" type="ORF">Syun_026433</name>
</gene>
<accession>A0AAP0HS62</accession>